<evidence type="ECO:0000256" key="10">
    <source>
        <dbReference type="HAMAP-Rule" id="MF_00536"/>
    </source>
</evidence>
<dbReference type="EMBL" id="JDST02000009">
    <property type="protein sequence ID" value="KFB78155.1"/>
    <property type="molecule type" value="Genomic_DNA"/>
</dbReference>
<dbReference type="GO" id="GO:0051287">
    <property type="term" value="F:NAD binding"/>
    <property type="evidence" value="ECO:0007669"/>
    <property type="project" value="InterPro"/>
</dbReference>
<evidence type="ECO:0000256" key="1">
    <source>
        <dbReference type="ARBA" id="ARBA00022490"/>
    </source>
</evidence>
<feature type="binding site" evidence="10">
    <location>
        <position position="172"/>
    </location>
    <ligand>
        <name>a divalent metal cation</name>
        <dbReference type="ChEBI" id="CHEBI:60240"/>
        <note>ligand shared between dimeric partners</note>
    </ligand>
</feature>
<evidence type="ECO:0000256" key="5">
    <source>
        <dbReference type="ARBA" id="ARBA00022857"/>
    </source>
</evidence>
<evidence type="ECO:0000313" key="11">
    <source>
        <dbReference type="EMBL" id="KFB78155.1"/>
    </source>
</evidence>
<dbReference type="GO" id="GO:0042823">
    <property type="term" value="P:pyridoxal phosphate biosynthetic process"/>
    <property type="evidence" value="ECO:0007669"/>
    <property type="project" value="UniProtKB-UniRule"/>
</dbReference>
<dbReference type="EC" id="1.1.1.262" evidence="10"/>
<dbReference type="InterPro" id="IPR037510">
    <property type="entry name" value="PdxA"/>
</dbReference>
<dbReference type="AlphaFoldDB" id="A0A080MCH4"/>
<feature type="binding site" evidence="10">
    <location>
        <position position="290"/>
    </location>
    <ligand>
        <name>substrate</name>
    </ligand>
</feature>
<keyword evidence="12" id="KW-1185">Reference proteome</keyword>
<dbReference type="STRING" id="1453999.AW06_000546"/>
<comment type="function">
    <text evidence="10">Catalyzes the NAD(P)-dependent oxidation of 4-(phosphooxy)-L-threonine (HTP) into 2-amino-3-oxo-4-(phosphooxy)butyric acid which spontaneously decarboxylates to form 3-amino-2-oxopropyl phosphate (AHAP).</text>
</comment>
<proteinExistence type="inferred from homology"/>
<dbReference type="InterPro" id="IPR005255">
    <property type="entry name" value="PdxA_fam"/>
</dbReference>
<feature type="binding site" evidence="10">
    <location>
        <position position="273"/>
    </location>
    <ligand>
        <name>a divalent metal cation</name>
        <dbReference type="ChEBI" id="CHEBI:60240"/>
        <note>ligand shared between dimeric partners</note>
    </ligand>
</feature>
<dbReference type="NCBIfam" id="TIGR00557">
    <property type="entry name" value="pdxA"/>
    <property type="match status" value="1"/>
</dbReference>
<dbReference type="Proteomes" id="UP000021315">
    <property type="component" value="Unassembled WGS sequence"/>
</dbReference>
<dbReference type="PANTHER" id="PTHR30004:SF5">
    <property type="entry name" value="4-HYDROXYTHREONINE-4-PHOSPHATE DEHYDROGENASE"/>
    <property type="match status" value="1"/>
</dbReference>
<keyword evidence="4 10" id="KW-0460">Magnesium</keyword>
<dbReference type="GO" id="GO:0000287">
    <property type="term" value="F:magnesium ion binding"/>
    <property type="evidence" value="ECO:0007669"/>
    <property type="project" value="UniProtKB-UniRule"/>
</dbReference>
<keyword evidence="7 10" id="KW-0520">NAD</keyword>
<dbReference type="SUPFAM" id="SSF53659">
    <property type="entry name" value="Isocitrate/Isopropylmalate dehydrogenase-like"/>
    <property type="match status" value="1"/>
</dbReference>
<sequence>MKAERMASLPVLAVTAGEPAGVGPEICLRLLERARERPFPARIVILADRSLLAARAELLNLPGDLRDWDPSLPPQAGTLEILHLPLAIDAHPGRLAPANSPYVLALLDRALAGCLSGEFSAMVTAPVHKGVINDAGIHFTGHTEYLAERTGTPRVVMMLAGGGLRVALVTTHLPLKDVPAAVTEVAIAETLRILHREMGSKYGIARPRILVAGLNPHAGEGGYLGREEIDVIIPVLDRLRAEEDMTLLGPLPADTMFSPPVLARGDCVLAMYHDQGLTALKYASFGHGINVTLGLPIIRTSVDHGTALELAGSGQADPGSLLVAIEHTIEMVKRANRKG</sequence>
<evidence type="ECO:0000256" key="9">
    <source>
        <dbReference type="ARBA" id="ARBA00023285"/>
    </source>
</evidence>
<dbReference type="GO" id="GO:0008615">
    <property type="term" value="P:pyridoxine biosynthetic process"/>
    <property type="evidence" value="ECO:0007669"/>
    <property type="project" value="UniProtKB-UniRule"/>
</dbReference>
<evidence type="ECO:0000256" key="4">
    <source>
        <dbReference type="ARBA" id="ARBA00022842"/>
    </source>
</evidence>
<evidence type="ECO:0000313" key="12">
    <source>
        <dbReference type="Proteomes" id="UP000021315"/>
    </source>
</evidence>
<evidence type="ECO:0000256" key="6">
    <source>
        <dbReference type="ARBA" id="ARBA00023002"/>
    </source>
</evidence>
<feature type="binding site" evidence="10">
    <location>
        <position position="217"/>
    </location>
    <ligand>
        <name>a divalent metal cation</name>
        <dbReference type="ChEBI" id="CHEBI:60240"/>
        <note>ligand shared between dimeric partners</note>
    </ligand>
</feature>
<gene>
    <name evidence="11" type="primary">pdxA1</name>
    <name evidence="10" type="synonym">pdxA</name>
    <name evidence="11" type="ORF">AW06_000546</name>
</gene>
<keyword evidence="8 10" id="KW-0664">Pyridoxine biosynthesis</keyword>
<dbReference type="HAMAP" id="MF_00536">
    <property type="entry name" value="PdxA"/>
    <property type="match status" value="1"/>
</dbReference>
<feature type="binding site" evidence="10">
    <location>
        <position position="281"/>
    </location>
    <ligand>
        <name>substrate</name>
    </ligand>
</feature>
<reference evidence="11" key="1">
    <citation type="submission" date="2014-02" db="EMBL/GenBank/DDBJ databases">
        <title>Expanding our view of genomic diversity in Candidatus Accumulibacter clades.</title>
        <authorList>
            <person name="Skennerton C.T."/>
            <person name="Barr J.J."/>
            <person name="Slater F.R."/>
            <person name="Bond P.L."/>
            <person name="Tyson G.W."/>
        </authorList>
    </citation>
    <scope>NUCLEOTIDE SEQUENCE [LARGE SCALE GENOMIC DNA]</scope>
</reference>
<dbReference type="GO" id="GO:0008270">
    <property type="term" value="F:zinc ion binding"/>
    <property type="evidence" value="ECO:0007669"/>
    <property type="project" value="UniProtKB-UniRule"/>
</dbReference>
<comment type="pathway">
    <text evidence="10">Cofactor biosynthesis; pyridoxine 5'-phosphate biosynthesis; pyridoxine 5'-phosphate from D-erythrose 4-phosphate: step 4/5.</text>
</comment>
<comment type="subcellular location">
    <subcellularLocation>
        <location evidence="10">Cytoplasm</location>
    </subcellularLocation>
</comment>
<name>A0A080MCH4_9PROT</name>
<evidence type="ECO:0000256" key="8">
    <source>
        <dbReference type="ARBA" id="ARBA00023096"/>
    </source>
</evidence>
<comment type="caution">
    <text evidence="11">The sequence shown here is derived from an EMBL/GenBank/DDBJ whole genome shotgun (WGS) entry which is preliminary data.</text>
</comment>
<keyword evidence="2 10" id="KW-0479">Metal-binding</keyword>
<organism evidence="11 12">
    <name type="scientific">Candidatus Accumulibacter cognatus</name>
    <dbReference type="NCBI Taxonomy" id="2954383"/>
    <lineage>
        <taxon>Bacteria</taxon>
        <taxon>Pseudomonadati</taxon>
        <taxon>Pseudomonadota</taxon>
        <taxon>Betaproteobacteria</taxon>
        <taxon>Candidatus Accumulibacter</taxon>
    </lineage>
</organism>
<keyword evidence="9 10" id="KW-0170">Cobalt</keyword>
<feature type="binding site" evidence="10">
    <location>
        <position position="143"/>
    </location>
    <ligand>
        <name>substrate</name>
    </ligand>
</feature>
<keyword evidence="3 10" id="KW-0862">Zinc</keyword>
<dbReference type="Gene3D" id="3.40.718.10">
    <property type="entry name" value="Isopropylmalate Dehydrogenase"/>
    <property type="match status" value="1"/>
</dbReference>
<comment type="miscellaneous">
    <text evidence="10">The active site is located at the dimer interface.</text>
</comment>
<comment type="cofactor">
    <cofactor evidence="10">
        <name>Zn(2+)</name>
        <dbReference type="ChEBI" id="CHEBI:29105"/>
    </cofactor>
    <cofactor evidence="10">
        <name>Mg(2+)</name>
        <dbReference type="ChEBI" id="CHEBI:18420"/>
    </cofactor>
    <cofactor evidence="10">
        <name>Co(2+)</name>
        <dbReference type="ChEBI" id="CHEBI:48828"/>
    </cofactor>
    <text evidence="10">Binds 1 divalent metal cation per subunit. Can use ions such as Zn(2+), Mg(2+) or Co(2+).</text>
</comment>
<protein>
    <recommendedName>
        <fullName evidence="10">4-hydroxythreonine-4-phosphate dehydrogenase</fullName>
        <ecNumber evidence="10">1.1.1.262</ecNumber>
    </recommendedName>
    <alternativeName>
        <fullName evidence="10">4-(phosphohydroxy)-L-threonine dehydrogenase</fullName>
    </alternativeName>
</protein>
<dbReference type="PANTHER" id="PTHR30004">
    <property type="entry name" value="4-HYDROXYTHREONINE-4-PHOSPHATE DEHYDROGENASE"/>
    <property type="match status" value="1"/>
</dbReference>
<accession>A0A080MCH4</accession>
<feature type="binding site" evidence="10">
    <location>
        <position position="299"/>
    </location>
    <ligand>
        <name>substrate</name>
    </ligand>
</feature>
<comment type="similarity">
    <text evidence="10">Belongs to the PdxA family.</text>
</comment>
<keyword evidence="1 10" id="KW-0963">Cytoplasm</keyword>
<evidence type="ECO:0000256" key="3">
    <source>
        <dbReference type="ARBA" id="ARBA00022833"/>
    </source>
</evidence>
<evidence type="ECO:0000256" key="2">
    <source>
        <dbReference type="ARBA" id="ARBA00022723"/>
    </source>
</evidence>
<dbReference type="UniPathway" id="UPA00244">
    <property type="reaction ID" value="UER00312"/>
</dbReference>
<feature type="binding site" evidence="10">
    <location>
        <position position="142"/>
    </location>
    <ligand>
        <name>substrate</name>
    </ligand>
</feature>
<keyword evidence="6 10" id="KW-0560">Oxidoreductase</keyword>
<dbReference type="GO" id="GO:0005737">
    <property type="term" value="C:cytoplasm"/>
    <property type="evidence" value="ECO:0007669"/>
    <property type="project" value="UniProtKB-SubCell"/>
</dbReference>
<comment type="subunit">
    <text evidence="10">Homodimer.</text>
</comment>
<dbReference type="GO" id="GO:0050897">
    <property type="term" value="F:cobalt ion binding"/>
    <property type="evidence" value="ECO:0007669"/>
    <property type="project" value="UniProtKB-UniRule"/>
</dbReference>
<keyword evidence="5 10" id="KW-0521">NADP</keyword>
<dbReference type="GO" id="GO:0050570">
    <property type="term" value="F:4-hydroxythreonine-4-phosphate dehydrogenase activity"/>
    <property type="evidence" value="ECO:0007669"/>
    <property type="project" value="UniProtKB-UniRule"/>
</dbReference>
<dbReference type="Pfam" id="PF04166">
    <property type="entry name" value="PdxA"/>
    <property type="match status" value="1"/>
</dbReference>
<evidence type="ECO:0000256" key="7">
    <source>
        <dbReference type="ARBA" id="ARBA00023027"/>
    </source>
</evidence>
<comment type="catalytic activity">
    <reaction evidence="10">
        <text>4-(phosphooxy)-L-threonine + NAD(+) = 3-amino-2-oxopropyl phosphate + CO2 + NADH</text>
        <dbReference type="Rhea" id="RHEA:32275"/>
        <dbReference type="ChEBI" id="CHEBI:16526"/>
        <dbReference type="ChEBI" id="CHEBI:57279"/>
        <dbReference type="ChEBI" id="CHEBI:57540"/>
        <dbReference type="ChEBI" id="CHEBI:57945"/>
        <dbReference type="ChEBI" id="CHEBI:58452"/>
        <dbReference type="EC" id="1.1.1.262"/>
    </reaction>
</comment>